<evidence type="ECO:0000256" key="1">
    <source>
        <dbReference type="SAM" id="MobiDB-lite"/>
    </source>
</evidence>
<reference evidence="3" key="1">
    <citation type="submission" date="2022-10" db="EMBL/GenBank/DDBJ databases">
        <authorList>
            <person name="Chen Y."/>
            <person name="Dougan E. K."/>
            <person name="Chan C."/>
            <person name="Rhodes N."/>
            <person name="Thang M."/>
        </authorList>
    </citation>
    <scope>NUCLEOTIDE SEQUENCE</scope>
</reference>
<keyword evidence="2" id="KW-0472">Membrane</keyword>
<name>A0A9P1DGE7_9DINO</name>
<keyword evidence="5" id="KW-1185">Reference proteome</keyword>
<dbReference type="EMBL" id="CAMXCT030004447">
    <property type="protein sequence ID" value="CAL4796448.1"/>
    <property type="molecule type" value="Genomic_DNA"/>
</dbReference>
<keyword evidence="2" id="KW-0812">Transmembrane</keyword>
<accession>A0A9P1DGE7</accession>
<dbReference type="EMBL" id="CAMXCT020004447">
    <property type="protein sequence ID" value="CAL1162511.1"/>
    <property type="molecule type" value="Genomic_DNA"/>
</dbReference>
<organism evidence="3">
    <name type="scientific">Cladocopium goreaui</name>
    <dbReference type="NCBI Taxonomy" id="2562237"/>
    <lineage>
        <taxon>Eukaryota</taxon>
        <taxon>Sar</taxon>
        <taxon>Alveolata</taxon>
        <taxon>Dinophyceae</taxon>
        <taxon>Suessiales</taxon>
        <taxon>Symbiodiniaceae</taxon>
        <taxon>Cladocopium</taxon>
    </lineage>
</organism>
<sequence length="169" mass="19013">MQGVSWDGAVPAFFLGAFTVFLAAVVYYWYHYFAPRLWPQTDERQDGPMPVTAGTATPTPTAVPVLPFKEPEVRKIVVSPKEDVQSESGQTPPLRSAAFAGESTSWEPEDLRFDPKCEEQEVKAGPVSAWEEQERALRDLEEGLQNDLRRDEAIFSQRAMDICKEDFAD</sequence>
<proteinExistence type="predicted"/>
<dbReference type="Proteomes" id="UP001152797">
    <property type="component" value="Unassembled WGS sequence"/>
</dbReference>
<feature type="transmembrane region" description="Helical" evidence="2">
    <location>
        <begin position="12"/>
        <end position="30"/>
    </location>
</feature>
<evidence type="ECO:0000256" key="2">
    <source>
        <dbReference type="SAM" id="Phobius"/>
    </source>
</evidence>
<feature type="region of interest" description="Disordered" evidence="1">
    <location>
        <begin position="79"/>
        <end position="109"/>
    </location>
</feature>
<evidence type="ECO:0000313" key="3">
    <source>
        <dbReference type="EMBL" id="CAI4009136.1"/>
    </source>
</evidence>
<protein>
    <submittedName>
        <fullName evidence="3">Uncharacterized protein</fullName>
    </submittedName>
</protein>
<dbReference type="EMBL" id="CAMXCT010004447">
    <property type="protein sequence ID" value="CAI4009136.1"/>
    <property type="molecule type" value="Genomic_DNA"/>
</dbReference>
<reference evidence="4 5" key="2">
    <citation type="submission" date="2024-05" db="EMBL/GenBank/DDBJ databases">
        <authorList>
            <person name="Chen Y."/>
            <person name="Shah S."/>
            <person name="Dougan E. K."/>
            <person name="Thang M."/>
            <person name="Chan C."/>
        </authorList>
    </citation>
    <scope>NUCLEOTIDE SEQUENCE [LARGE SCALE GENOMIC DNA]</scope>
</reference>
<gene>
    <name evidence="3" type="ORF">C1SCF055_LOCUS34509</name>
</gene>
<evidence type="ECO:0000313" key="4">
    <source>
        <dbReference type="EMBL" id="CAL4796448.1"/>
    </source>
</evidence>
<evidence type="ECO:0000313" key="5">
    <source>
        <dbReference type="Proteomes" id="UP001152797"/>
    </source>
</evidence>
<dbReference type="AlphaFoldDB" id="A0A9P1DGE7"/>
<keyword evidence="2" id="KW-1133">Transmembrane helix</keyword>
<comment type="caution">
    <text evidence="3">The sequence shown here is derived from an EMBL/GenBank/DDBJ whole genome shotgun (WGS) entry which is preliminary data.</text>
</comment>